<dbReference type="InterPro" id="IPR006564">
    <property type="entry name" value="Znf_PMZ"/>
</dbReference>
<dbReference type="SMART" id="SM00575">
    <property type="entry name" value="ZnF_PMZ"/>
    <property type="match status" value="1"/>
</dbReference>
<dbReference type="PANTHER" id="PTHR47718">
    <property type="entry name" value="OS01G0519700 PROTEIN"/>
    <property type="match status" value="1"/>
</dbReference>
<dbReference type="PANTHER" id="PTHR47718:SF6">
    <property type="entry name" value="PROTEIN FAR1-RELATED SEQUENCE"/>
    <property type="match status" value="1"/>
</dbReference>
<evidence type="ECO:0000256" key="1">
    <source>
        <dbReference type="ARBA" id="ARBA00022723"/>
    </source>
</evidence>
<reference evidence="6 7" key="1">
    <citation type="journal article" date="2022" name="G3 (Bethesda)">
        <title>Whole-genome sequence and methylome profiling of the almond [Prunus dulcis (Mill.) D.A. Webb] cultivar 'Nonpareil'.</title>
        <authorList>
            <person name="D'Amico-Willman K.M."/>
            <person name="Ouma W.Z."/>
            <person name="Meulia T."/>
            <person name="Sideli G.M."/>
            <person name="Gradziel T.M."/>
            <person name="Fresnedo-Ramirez J."/>
        </authorList>
    </citation>
    <scope>NUCLEOTIDE SEQUENCE [LARGE SCALE GENOMIC DNA]</scope>
    <source>
        <strain evidence="6">Clone GOH B32 T37-40</strain>
    </source>
</reference>
<gene>
    <name evidence="6" type="ORF">L3X38_025611</name>
</gene>
<evidence type="ECO:0000313" key="6">
    <source>
        <dbReference type="EMBL" id="KAI5335478.1"/>
    </source>
</evidence>
<evidence type="ECO:0000256" key="4">
    <source>
        <dbReference type="PROSITE-ProRule" id="PRU00325"/>
    </source>
</evidence>
<dbReference type="InterPro" id="IPR007527">
    <property type="entry name" value="Znf_SWIM"/>
</dbReference>
<comment type="caution">
    <text evidence="6">The sequence shown here is derived from an EMBL/GenBank/DDBJ whole genome shotgun (WGS) entry which is preliminary data.</text>
</comment>
<dbReference type="Proteomes" id="UP001054821">
    <property type="component" value="Chromosome 4"/>
</dbReference>
<keyword evidence="7" id="KW-1185">Reference proteome</keyword>
<dbReference type="AlphaFoldDB" id="A0AAD4W261"/>
<dbReference type="GO" id="GO:0008270">
    <property type="term" value="F:zinc ion binding"/>
    <property type="evidence" value="ECO:0007669"/>
    <property type="project" value="UniProtKB-KW"/>
</dbReference>
<keyword evidence="1" id="KW-0479">Metal-binding</keyword>
<dbReference type="PROSITE" id="PS50966">
    <property type="entry name" value="ZF_SWIM"/>
    <property type="match status" value="1"/>
</dbReference>
<dbReference type="Pfam" id="PF10551">
    <property type="entry name" value="MULE"/>
    <property type="match status" value="1"/>
</dbReference>
<keyword evidence="3" id="KW-0862">Zinc</keyword>
<sequence length="625" mass="72506">MECEGQVTPEVRSELKPKLGLEFDCCDDVFNFYNMYAAEAGFDIWCSTTRTCTLTGEVKDKNKYIVVGFNKVHNHDMTTVDKVHLLRSHHNLIESTKAYSADLSKVNIPVHKQLSLLEVQVGGLENVGFVKRDVYNYLRDVHGEVIGHDAELLKEHFMAMQEKNESFYFKMEVDSEGRMGVSNHRQTVLFGCAFLIGETTDSFVWLLGEFKKAMLGEPPKMIITNQDAAMSKAIAVTLLTTFHRYCIWHIFNKITEKPNFGECFSEMKKCIWSMDKKEEFDAKWEEIITNNGLQDHAWLSSIHAMRENWVPSYVKHVFSAGMSSSQRAESCYSFFKQYINRKNTLMEFIVCFERALASQRHKELMADHVDNNEKPPLPFQTPMQHQMGCIYTREILEMFEREDFRSLLCLFEPVDEDETHCKYKVSERVNPRVTRMKELVHDKDVDKAYCSYKGFEFWGIPCRHILAFLRMKQVEDLPDKYILKRWLQSVKSSVIYDKNHKEVNDGVDGLLLVKRSKVCKVASDLIDSALLCDEGFELLEKSFEDIRGKLTRLVSSRAHVEEPNGDVRTSYPQLRIKDSHQVKVKGRAKRVKGEKEKAAQRHKRQCTECRKTDHDRLSCPKLASP</sequence>
<evidence type="ECO:0000259" key="5">
    <source>
        <dbReference type="PROSITE" id="PS50966"/>
    </source>
</evidence>
<protein>
    <recommendedName>
        <fullName evidence="5">SWIM-type domain-containing protein</fullName>
    </recommendedName>
</protein>
<evidence type="ECO:0000313" key="7">
    <source>
        <dbReference type="Proteomes" id="UP001054821"/>
    </source>
</evidence>
<proteinExistence type="predicted"/>
<feature type="domain" description="SWIM-type" evidence="5">
    <location>
        <begin position="423"/>
        <end position="473"/>
    </location>
</feature>
<dbReference type="EMBL" id="JAJFAZ020000004">
    <property type="protein sequence ID" value="KAI5335478.1"/>
    <property type="molecule type" value="Genomic_DNA"/>
</dbReference>
<evidence type="ECO:0000256" key="2">
    <source>
        <dbReference type="ARBA" id="ARBA00022771"/>
    </source>
</evidence>
<accession>A0AAD4W261</accession>
<name>A0AAD4W261_PRUDU</name>
<organism evidence="6 7">
    <name type="scientific">Prunus dulcis</name>
    <name type="common">Almond</name>
    <name type="synonym">Amygdalus dulcis</name>
    <dbReference type="NCBI Taxonomy" id="3755"/>
    <lineage>
        <taxon>Eukaryota</taxon>
        <taxon>Viridiplantae</taxon>
        <taxon>Streptophyta</taxon>
        <taxon>Embryophyta</taxon>
        <taxon>Tracheophyta</taxon>
        <taxon>Spermatophyta</taxon>
        <taxon>Magnoliopsida</taxon>
        <taxon>eudicotyledons</taxon>
        <taxon>Gunneridae</taxon>
        <taxon>Pentapetalae</taxon>
        <taxon>rosids</taxon>
        <taxon>fabids</taxon>
        <taxon>Rosales</taxon>
        <taxon>Rosaceae</taxon>
        <taxon>Amygdaloideae</taxon>
        <taxon>Amygdaleae</taxon>
        <taxon>Prunus</taxon>
    </lineage>
</organism>
<evidence type="ECO:0000256" key="3">
    <source>
        <dbReference type="ARBA" id="ARBA00022833"/>
    </source>
</evidence>
<dbReference type="InterPro" id="IPR018289">
    <property type="entry name" value="MULE_transposase_dom"/>
</dbReference>
<keyword evidence="2 4" id="KW-0863">Zinc-finger</keyword>